<feature type="compositionally biased region" description="Low complexity" evidence="1">
    <location>
        <begin position="1"/>
        <end position="12"/>
    </location>
</feature>
<sequence>MTTGRGPSSLRAPLPPAGPAVPPPPAPPRRRPRSSVLRHRRHRRRHHCRRRTGAPLRRRGLAGRPAGQAPHGRDDGHGAGRPGLPHPLSPYTNDLDTEGVVYTKWWQYREEGTYPGSVPVADAGSAKTRVTVPADAQPGQTLSFIFQATDDGPLPLTRYARIILTVG</sequence>
<protein>
    <recommendedName>
        <fullName evidence="2">Cellulose-binding Sde182 C-terminal domain-containing protein</fullName>
    </recommendedName>
</protein>
<feature type="compositionally biased region" description="Pro residues" evidence="1">
    <location>
        <begin position="13"/>
        <end position="27"/>
    </location>
</feature>
<feature type="region of interest" description="Disordered" evidence="1">
    <location>
        <begin position="1"/>
        <end position="94"/>
    </location>
</feature>
<evidence type="ECO:0000313" key="3">
    <source>
        <dbReference type="EMBL" id="GAA2017794.1"/>
    </source>
</evidence>
<evidence type="ECO:0000259" key="2">
    <source>
        <dbReference type="Pfam" id="PF21027"/>
    </source>
</evidence>
<accession>A0ABP5F9G4</accession>
<dbReference type="Proteomes" id="UP001501285">
    <property type="component" value="Unassembled WGS sequence"/>
</dbReference>
<name>A0ABP5F9G4_9MICO</name>
<comment type="caution">
    <text evidence="3">The sequence shown here is derived from an EMBL/GenBank/DDBJ whole genome shotgun (WGS) entry which is preliminary data.</text>
</comment>
<dbReference type="EMBL" id="BAAANB010000001">
    <property type="protein sequence ID" value="GAA2017794.1"/>
    <property type="molecule type" value="Genomic_DNA"/>
</dbReference>
<feature type="compositionally biased region" description="Basic residues" evidence="1">
    <location>
        <begin position="28"/>
        <end position="61"/>
    </location>
</feature>
<evidence type="ECO:0000256" key="1">
    <source>
        <dbReference type="SAM" id="MobiDB-lite"/>
    </source>
</evidence>
<dbReference type="InterPro" id="IPR048527">
    <property type="entry name" value="Sde182_C"/>
</dbReference>
<dbReference type="Gene3D" id="2.60.40.10">
    <property type="entry name" value="Immunoglobulins"/>
    <property type="match status" value="1"/>
</dbReference>
<proteinExistence type="predicted"/>
<dbReference type="InterPro" id="IPR013783">
    <property type="entry name" value="Ig-like_fold"/>
</dbReference>
<dbReference type="Pfam" id="PF21027">
    <property type="entry name" value="Sde0182_C"/>
    <property type="match status" value="1"/>
</dbReference>
<reference evidence="4" key="1">
    <citation type="journal article" date="2019" name="Int. J. Syst. Evol. Microbiol.">
        <title>The Global Catalogue of Microorganisms (GCM) 10K type strain sequencing project: providing services to taxonomists for standard genome sequencing and annotation.</title>
        <authorList>
            <consortium name="The Broad Institute Genomics Platform"/>
            <consortium name="The Broad Institute Genome Sequencing Center for Infectious Disease"/>
            <person name="Wu L."/>
            <person name="Ma J."/>
        </authorList>
    </citation>
    <scope>NUCLEOTIDE SEQUENCE [LARGE SCALE GENOMIC DNA]</scope>
    <source>
        <strain evidence="4">JCM 14283</strain>
    </source>
</reference>
<gene>
    <name evidence="3" type="ORF">GCM10009740_01660</name>
</gene>
<feature type="domain" description="Cellulose-binding Sde182 C-terminal" evidence="2">
    <location>
        <begin position="92"/>
        <end position="166"/>
    </location>
</feature>
<evidence type="ECO:0000313" key="4">
    <source>
        <dbReference type="Proteomes" id="UP001501285"/>
    </source>
</evidence>
<keyword evidence="4" id="KW-1185">Reference proteome</keyword>
<organism evidence="3 4">
    <name type="scientific">Terrabacter terrae</name>
    <dbReference type="NCBI Taxonomy" id="318434"/>
    <lineage>
        <taxon>Bacteria</taxon>
        <taxon>Bacillati</taxon>
        <taxon>Actinomycetota</taxon>
        <taxon>Actinomycetes</taxon>
        <taxon>Micrococcales</taxon>
        <taxon>Intrasporangiaceae</taxon>
        <taxon>Terrabacter</taxon>
    </lineage>
</organism>